<evidence type="ECO:0000313" key="4">
    <source>
        <dbReference type="Proteomes" id="UP001565368"/>
    </source>
</evidence>
<feature type="compositionally biased region" description="Low complexity" evidence="2">
    <location>
        <begin position="1"/>
        <end position="18"/>
    </location>
</feature>
<keyword evidence="4" id="KW-1185">Reference proteome</keyword>
<sequence>MSYTTTSQRTPQPRTRPQSLPPPARGASFAAHGSGMRSFNSLGALAEERAAPASASASHAPSLAALIGNSPEPSTPPPSFRRSLLGSPLSGRSTPAPQTPQTPTRAPLAESSTASPRDRRRESGLRGLVAPLQRALEGHPPWPYTYIDDDYVWCSYVPPMFTSQDVKAALHADEAYDRPQYPVAVLRSYISYKLGRVKSAALVVDKLKAIEHDLITLDGLAHLTGAFASIRDEYILGYSSVASIRGQQRSPATLRAMARSGSLNHLEADDPAPHFDDGAGLAFAPPSYVQATDAATDERKYRRAKRAARTYERRLVESEAARRTAEAAWCAAEEARAEAEDERERLEAQVRRLEAVVAGRAAWPAALEGDENARRKTLAAGQMYNAWSDADAGEFDADVAADVFGSVAAPPPKPPRSLRRKPAPSLLLPSLPALDNLSLLARDEE</sequence>
<organism evidence="3 4">
    <name type="scientific">Vanrija albida</name>
    <dbReference type="NCBI Taxonomy" id="181172"/>
    <lineage>
        <taxon>Eukaryota</taxon>
        <taxon>Fungi</taxon>
        <taxon>Dikarya</taxon>
        <taxon>Basidiomycota</taxon>
        <taxon>Agaricomycotina</taxon>
        <taxon>Tremellomycetes</taxon>
        <taxon>Trichosporonales</taxon>
        <taxon>Trichosporonaceae</taxon>
        <taxon>Vanrija</taxon>
    </lineage>
</organism>
<name>A0ABR3PVN9_9TREE</name>
<feature type="coiled-coil region" evidence="1">
    <location>
        <begin position="294"/>
        <end position="356"/>
    </location>
</feature>
<evidence type="ECO:0000256" key="1">
    <source>
        <dbReference type="SAM" id="Coils"/>
    </source>
</evidence>
<feature type="region of interest" description="Disordered" evidence="2">
    <location>
        <begin position="1"/>
        <end position="126"/>
    </location>
</feature>
<evidence type="ECO:0000313" key="3">
    <source>
        <dbReference type="EMBL" id="KAL1406523.1"/>
    </source>
</evidence>
<evidence type="ECO:0000256" key="2">
    <source>
        <dbReference type="SAM" id="MobiDB-lite"/>
    </source>
</evidence>
<dbReference type="EMBL" id="JBBXJM010000006">
    <property type="protein sequence ID" value="KAL1406523.1"/>
    <property type="molecule type" value="Genomic_DNA"/>
</dbReference>
<protein>
    <submittedName>
        <fullName evidence="3">Uncharacterized protein</fullName>
    </submittedName>
</protein>
<feature type="region of interest" description="Disordered" evidence="2">
    <location>
        <begin position="406"/>
        <end position="425"/>
    </location>
</feature>
<comment type="caution">
    <text evidence="3">The sequence shown here is derived from an EMBL/GenBank/DDBJ whole genome shotgun (WGS) entry which is preliminary data.</text>
</comment>
<dbReference type="Proteomes" id="UP001565368">
    <property type="component" value="Unassembled WGS sequence"/>
</dbReference>
<feature type="compositionally biased region" description="Low complexity" evidence="2">
    <location>
        <begin position="51"/>
        <end position="66"/>
    </location>
</feature>
<gene>
    <name evidence="3" type="ORF">Q8F55_008228</name>
</gene>
<keyword evidence="1" id="KW-0175">Coiled coil</keyword>
<feature type="compositionally biased region" description="Low complexity" evidence="2">
    <location>
        <begin position="80"/>
        <end position="107"/>
    </location>
</feature>
<reference evidence="3 4" key="1">
    <citation type="submission" date="2023-08" db="EMBL/GenBank/DDBJ databases">
        <title>Annotated Genome Sequence of Vanrija albida AlHP1.</title>
        <authorList>
            <person name="Herzog R."/>
        </authorList>
    </citation>
    <scope>NUCLEOTIDE SEQUENCE [LARGE SCALE GENOMIC DNA]</scope>
    <source>
        <strain evidence="3 4">AlHP1</strain>
    </source>
</reference>
<accession>A0ABR3PVN9</accession>
<proteinExistence type="predicted"/>
<dbReference type="GeneID" id="95989271"/>
<dbReference type="RefSeq" id="XP_069206467.1">
    <property type="nucleotide sequence ID" value="XM_069356626.1"/>
</dbReference>